<keyword evidence="3" id="KW-1185">Reference proteome</keyword>
<name>A0A920CWV5_9BACL</name>
<evidence type="ECO:0000313" key="2">
    <source>
        <dbReference type="EMBL" id="GIP14648.1"/>
    </source>
</evidence>
<dbReference type="SMART" id="SM00450">
    <property type="entry name" value="RHOD"/>
    <property type="match status" value="1"/>
</dbReference>
<dbReference type="PANTHER" id="PTHR43031">
    <property type="entry name" value="FAD-DEPENDENT OXIDOREDUCTASE"/>
    <property type="match status" value="1"/>
</dbReference>
<evidence type="ECO:0000313" key="3">
    <source>
        <dbReference type="Proteomes" id="UP000683139"/>
    </source>
</evidence>
<dbReference type="AlphaFoldDB" id="A0A920CWV5"/>
<dbReference type="Proteomes" id="UP000683139">
    <property type="component" value="Unassembled WGS sequence"/>
</dbReference>
<organism evidence="2 3">
    <name type="scientific">Paenibacillus montaniterrae</name>
    <dbReference type="NCBI Taxonomy" id="429341"/>
    <lineage>
        <taxon>Bacteria</taxon>
        <taxon>Bacillati</taxon>
        <taxon>Bacillota</taxon>
        <taxon>Bacilli</taxon>
        <taxon>Bacillales</taxon>
        <taxon>Paenibacillaceae</taxon>
        <taxon>Paenibacillus</taxon>
    </lineage>
</organism>
<dbReference type="PROSITE" id="PS50206">
    <property type="entry name" value="RHODANESE_3"/>
    <property type="match status" value="1"/>
</dbReference>
<accession>A0A920CWV5</accession>
<dbReference type="RefSeq" id="WP_213512860.1">
    <property type="nucleotide sequence ID" value="NZ_BOSE01000001.1"/>
</dbReference>
<reference evidence="2" key="1">
    <citation type="submission" date="2021-03" db="EMBL/GenBank/DDBJ databases">
        <title>Antimicrobial resistance genes in bacteria isolated from Japanese honey, and their potential for conferring macrolide and lincosamide resistance in the American foulbrood pathogen Paenibacillus larvae.</title>
        <authorList>
            <person name="Okamoto M."/>
            <person name="Kumagai M."/>
            <person name="Kanamori H."/>
            <person name="Takamatsu D."/>
        </authorList>
    </citation>
    <scope>NUCLEOTIDE SEQUENCE</scope>
    <source>
        <strain evidence="2">J40TS1</strain>
    </source>
</reference>
<dbReference type="InterPro" id="IPR001763">
    <property type="entry name" value="Rhodanese-like_dom"/>
</dbReference>
<feature type="domain" description="Rhodanese" evidence="1">
    <location>
        <begin position="16"/>
        <end position="101"/>
    </location>
</feature>
<dbReference type="CDD" id="cd00158">
    <property type="entry name" value="RHOD"/>
    <property type="match status" value="1"/>
</dbReference>
<evidence type="ECO:0000259" key="1">
    <source>
        <dbReference type="PROSITE" id="PS50206"/>
    </source>
</evidence>
<sequence>MYKEITADELQQRLEAGEAINLIDVREPDEWEQGHIAQARLIPLSEFDARQHEVHDVDGDVVFICRSGARSGRVCEYLARQGFEVTNVSDGNLGWHGPVVSGK</sequence>
<dbReference type="PANTHER" id="PTHR43031:SF17">
    <property type="entry name" value="SULFURTRANSFERASE YTWF-RELATED"/>
    <property type="match status" value="1"/>
</dbReference>
<protein>
    <submittedName>
        <fullName evidence="2">Rhodanese-like domain-containing protein</fullName>
    </submittedName>
</protein>
<dbReference type="SUPFAM" id="SSF52821">
    <property type="entry name" value="Rhodanese/Cell cycle control phosphatase"/>
    <property type="match status" value="1"/>
</dbReference>
<gene>
    <name evidence="2" type="ORF">J40TS1_02900</name>
</gene>
<dbReference type="Gene3D" id="3.40.250.10">
    <property type="entry name" value="Rhodanese-like domain"/>
    <property type="match status" value="1"/>
</dbReference>
<dbReference type="InterPro" id="IPR036873">
    <property type="entry name" value="Rhodanese-like_dom_sf"/>
</dbReference>
<dbReference type="EMBL" id="BOSE01000001">
    <property type="protein sequence ID" value="GIP14648.1"/>
    <property type="molecule type" value="Genomic_DNA"/>
</dbReference>
<comment type="caution">
    <text evidence="2">The sequence shown here is derived from an EMBL/GenBank/DDBJ whole genome shotgun (WGS) entry which is preliminary data.</text>
</comment>
<proteinExistence type="predicted"/>
<dbReference type="InterPro" id="IPR050229">
    <property type="entry name" value="GlpE_sulfurtransferase"/>
</dbReference>
<dbReference type="Pfam" id="PF00581">
    <property type="entry name" value="Rhodanese"/>
    <property type="match status" value="1"/>
</dbReference>